<dbReference type="GO" id="GO:0016209">
    <property type="term" value="F:antioxidant activity"/>
    <property type="evidence" value="ECO:0007669"/>
    <property type="project" value="InterPro"/>
</dbReference>
<organism evidence="6 7">
    <name type="scientific">Pinibacter aurantiacus</name>
    <dbReference type="NCBI Taxonomy" id="2851599"/>
    <lineage>
        <taxon>Bacteria</taxon>
        <taxon>Pseudomonadati</taxon>
        <taxon>Bacteroidota</taxon>
        <taxon>Chitinophagia</taxon>
        <taxon>Chitinophagales</taxon>
        <taxon>Chitinophagaceae</taxon>
        <taxon>Pinibacter</taxon>
    </lineage>
</organism>
<name>A0A9E2W8M4_9BACT</name>
<protein>
    <submittedName>
        <fullName evidence="6">TlpA family protein disulfide reductase</fullName>
    </submittedName>
</protein>
<dbReference type="InterPro" id="IPR000866">
    <property type="entry name" value="AhpC/TSA"/>
</dbReference>
<keyword evidence="1" id="KW-0201">Cytochrome c-type biogenesis</keyword>
<dbReference type="InterPro" id="IPR050553">
    <property type="entry name" value="Thioredoxin_ResA/DsbE_sf"/>
</dbReference>
<accession>A0A9E2W8M4</accession>
<feature type="signal peptide" evidence="4">
    <location>
        <begin position="1"/>
        <end position="20"/>
    </location>
</feature>
<dbReference type="PROSITE" id="PS51352">
    <property type="entry name" value="THIOREDOXIN_2"/>
    <property type="match status" value="1"/>
</dbReference>
<keyword evidence="4" id="KW-0732">Signal</keyword>
<dbReference type="Proteomes" id="UP000812270">
    <property type="component" value="Unassembled WGS sequence"/>
</dbReference>
<dbReference type="CDD" id="cd02966">
    <property type="entry name" value="TlpA_like_family"/>
    <property type="match status" value="1"/>
</dbReference>
<keyword evidence="2" id="KW-1015">Disulfide bond</keyword>
<evidence type="ECO:0000256" key="3">
    <source>
        <dbReference type="ARBA" id="ARBA00023284"/>
    </source>
</evidence>
<keyword evidence="7" id="KW-1185">Reference proteome</keyword>
<evidence type="ECO:0000313" key="6">
    <source>
        <dbReference type="EMBL" id="MBV4358741.1"/>
    </source>
</evidence>
<dbReference type="InterPro" id="IPR013766">
    <property type="entry name" value="Thioredoxin_domain"/>
</dbReference>
<evidence type="ECO:0000313" key="7">
    <source>
        <dbReference type="Proteomes" id="UP000812270"/>
    </source>
</evidence>
<evidence type="ECO:0000259" key="5">
    <source>
        <dbReference type="PROSITE" id="PS51352"/>
    </source>
</evidence>
<dbReference type="GO" id="GO:0016491">
    <property type="term" value="F:oxidoreductase activity"/>
    <property type="evidence" value="ECO:0007669"/>
    <property type="project" value="InterPro"/>
</dbReference>
<evidence type="ECO:0000256" key="2">
    <source>
        <dbReference type="ARBA" id="ARBA00023157"/>
    </source>
</evidence>
<dbReference type="GO" id="GO:0017004">
    <property type="term" value="P:cytochrome complex assembly"/>
    <property type="evidence" value="ECO:0007669"/>
    <property type="project" value="UniProtKB-KW"/>
</dbReference>
<dbReference type="EMBL" id="JAHSPG010000013">
    <property type="protein sequence ID" value="MBV4358741.1"/>
    <property type="molecule type" value="Genomic_DNA"/>
</dbReference>
<reference evidence="6" key="1">
    <citation type="submission" date="2021-06" db="EMBL/GenBank/DDBJ databases">
        <authorList>
            <person name="Huq M.A."/>
        </authorList>
    </citation>
    <scope>NUCLEOTIDE SEQUENCE</scope>
    <source>
        <strain evidence="6">MAH-26</strain>
    </source>
</reference>
<feature type="domain" description="Thioredoxin" evidence="5">
    <location>
        <begin position="310"/>
        <end position="454"/>
    </location>
</feature>
<sequence>MKKISKTSLLFSFIVFTINAYCQHSSSLLVSLQTSIDKEAITNNVMMEMMDGLSINHNRSIPFTGIPVSIKEKVMMQVDFQPPQYYFEYYVAHPDYAVRDLMSQIGPWHADTTQLSRKPIKHVVYLVSGLDHLGNRVIIVDANNNHDFSDDKMMVYDSAFLRKGDKEIRALLPTNTVNFQYASHGQVYDMTCNLQVSPISPMRTSDSLFEKFKVQVITNEIRQGAFVMGTSNYSIDIFSRNKPGIIFDSVSTVVDIIEKNGSGRVIGKARHIIGDTVSLNKNKYVLSGVSVFGDTLKLSYVGSGPATYGIDTGTMAYNIEAVDFNGNEFNLQKLRGKFVLIDFWGSWCTPCIQSIPDLVDIAKKYKGEVQVVSIAVDVPGNMPTLKKIIAEQQMEWLHIFQSRTDLDKKAIVNKFQISAFPTQILVDPEGKIICREVGTGKGRYVNKVLAAAMAKRSKASN</sequence>
<keyword evidence="3" id="KW-0676">Redox-active center</keyword>
<proteinExistence type="predicted"/>
<comment type="caution">
    <text evidence="6">The sequence shown here is derived from an EMBL/GenBank/DDBJ whole genome shotgun (WGS) entry which is preliminary data.</text>
</comment>
<feature type="chain" id="PRO_5039611905" evidence="4">
    <location>
        <begin position="21"/>
        <end position="461"/>
    </location>
</feature>
<evidence type="ECO:0000256" key="1">
    <source>
        <dbReference type="ARBA" id="ARBA00022748"/>
    </source>
</evidence>
<dbReference type="PANTHER" id="PTHR42852">
    <property type="entry name" value="THIOL:DISULFIDE INTERCHANGE PROTEIN DSBE"/>
    <property type="match status" value="1"/>
</dbReference>
<dbReference type="RefSeq" id="WP_217792463.1">
    <property type="nucleotide sequence ID" value="NZ_JAHSPG010000013.1"/>
</dbReference>
<evidence type="ECO:0000256" key="4">
    <source>
        <dbReference type="SAM" id="SignalP"/>
    </source>
</evidence>
<gene>
    <name evidence="6" type="ORF">KTO63_16370</name>
</gene>
<dbReference type="AlphaFoldDB" id="A0A9E2W8M4"/>
<dbReference type="PANTHER" id="PTHR42852:SF6">
    <property type="entry name" value="THIOL:DISULFIDE INTERCHANGE PROTEIN DSBE"/>
    <property type="match status" value="1"/>
</dbReference>
<dbReference type="Pfam" id="PF00578">
    <property type="entry name" value="AhpC-TSA"/>
    <property type="match status" value="1"/>
</dbReference>